<evidence type="ECO:0008006" key="4">
    <source>
        <dbReference type="Google" id="ProtNLM"/>
    </source>
</evidence>
<protein>
    <recommendedName>
        <fullName evidence="4">Lipoprotein</fullName>
    </recommendedName>
</protein>
<keyword evidence="3" id="KW-1185">Reference proteome</keyword>
<dbReference type="EMBL" id="CP018093">
    <property type="protein sequence ID" value="APD49869.1"/>
    <property type="molecule type" value="Genomic_DNA"/>
</dbReference>
<evidence type="ECO:0000313" key="3">
    <source>
        <dbReference type="Proteomes" id="UP000182459"/>
    </source>
</evidence>
<dbReference type="RefSeq" id="WP_066045865.1">
    <property type="nucleotide sequence ID" value="NZ_CP018093.1"/>
</dbReference>
<name>A0AAC9J491_9GAMM</name>
<evidence type="ECO:0000256" key="1">
    <source>
        <dbReference type="SAM" id="SignalP"/>
    </source>
</evidence>
<dbReference type="KEGG" id="fhi:FSC454_01260"/>
<feature type="signal peptide" evidence="1">
    <location>
        <begin position="1"/>
        <end position="22"/>
    </location>
</feature>
<organism evidence="2 3">
    <name type="scientific">Francisella hispaniensis FSC454</name>
    <dbReference type="NCBI Taxonomy" id="1088883"/>
    <lineage>
        <taxon>Bacteria</taxon>
        <taxon>Pseudomonadati</taxon>
        <taxon>Pseudomonadota</taxon>
        <taxon>Gammaproteobacteria</taxon>
        <taxon>Thiotrichales</taxon>
        <taxon>Francisellaceae</taxon>
        <taxon>Francisella</taxon>
    </lineage>
</organism>
<reference evidence="2 3" key="1">
    <citation type="submission" date="2016-11" db="EMBL/GenBank/DDBJ databases">
        <authorList>
            <person name="Hagglund E."/>
            <person name="Bystrom M."/>
            <person name="Naslund J."/>
            <person name="Stenberg P."/>
            <person name="Sjodin A."/>
        </authorList>
    </citation>
    <scope>NUCLEOTIDE SEQUENCE [LARGE SCALE GENOMIC DNA]</scope>
    <source>
        <strain evidence="2 3">CCUG 58020</strain>
    </source>
</reference>
<dbReference type="Proteomes" id="UP000182459">
    <property type="component" value="Chromosome"/>
</dbReference>
<evidence type="ECO:0000313" key="2">
    <source>
        <dbReference type="EMBL" id="APD49869.1"/>
    </source>
</evidence>
<accession>A0AAC9J491</accession>
<proteinExistence type="predicted"/>
<gene>
    <name evidence="2" type="ORF">FSC454_01260</name>
</gene>
<feature type="chain" id="PRO_5041934707" description="Lipoprotein" evidence="1">
    <location>
        <begin position="23"/>
        <end position="125"/>
    </location>
</feature>
<dbReference type="AlphaFoldDB" id="A0AAC9J491"/>
<sequence length="125" mass="13029">MKKLLTCSIVTILLLLTGCINNKNNELDITIDTSNPSIPEFVVPASIPSSQAIAYNFSFANGTCTNPVAGNANGSLNSPAPTSGNTYKADSFIVDNAIFAFSACSSGTIISISFNGGKTLSYRIP</sequence>
<dbReference type="PROSITE" id="PS51257">
    <property type="entry name" value="PROKAR_LIPOPROTEIN"/>
    <property type="match status" value="1"/>
</dbReference>
<keyword evidence="1" id="KW-0732">Signal</keyword>